<proteinExistence type="predicted"/>
<reference evidence="1 2" key="1">
    <citation type="submission" date="2015-01" db="EMBL/GenBank/DDBJ databases">
        <title>Evolution of Trichinella species and genotypes.</title>
        <authorList>
            <person name="Korhonen P.K."/>
            <person name="Edoardo P."/>
            <person name="Giuseppe L.R."/>
            <person name="Gasser R.B."/>
        </authorList>
    </citation>
    <scope>NUCLEOTIDE SEQUENCE [LARGE SCALE GENOMIC DNA]</scope>
    <source>
        <strain evidence="1">ISS120</strain>
    </source>
</reference>
<organism evidence="1 2">
    <name type="scientific">Trichinella britovi</name>
    <name type="common">Parasitic roundworm</name>
    <dbReference type="NCBI Taxonomy" id="45882"/>
    <lineage>
        <taxon>Eukaryota</taxon>
        <taxon>Metazoa</taxon>
        <taxon>Ecdysozoa</taxon>
        <taxon>Nematoda</taxon>
        <taxon>Enoplea</taxon>
        <taxon>Dorylaimia</taxon>
        <taxon>Trichinellida</taxon>
        <taxon>Trichinellidae</taxon>
        <taxon>Trichinella</taxon>
    </lineage>
</organism>
<dbReference type="AlphaFoldDB" id="A0A0V1CSK1"/>
<keyword evidence="2" id="KW-1185">Reference proteome</keyword>
<dbReference type="EMBL" id="JYDI01000114">
    <property type="protein sequence ID" value="KRY51980.1"/>
    <property type="molecule type" value="Genomic_DNA"/>
</dbReference>
<gene>
    <name evidence="1" type="ORF">T03_3473</name>
</gene>
<accession>A0A0V1CSK1</accession>
<sequence>MDSKSRSVRRNLSACPFLFGLYGEYRIFLMSKRRHNSRIRPGHISCQTGSFPVAPRCPFPLSAADNLQSLAASVRGCFLTAFFSPHTACTCGTISVRPHSSRASKIGFWSWRGSAVRIGDPRIELPAVDP</sequence>
<dbReference type="Proteomes" id="UP000054653">
    <property type="component" value="Unassembled WGS sequence"/>
</dbReference>
<evidence type="ECO:0000313" key="1">
    <source>
        <dbReference type="EMBL" id="KRY51980.1"/>
    </source>
</evidence>
<protein>
    <submittedName>
        <fullName evidence="1">Uncharacterized protein</fullName>
    </submittedName>
</protein>
<comment type="caution">
    <text evidence="1">The sequence shown here is derived from an EMBL/GenBank/DDBJ whole genome shotgun (WGS) entry which is preliminary data.</text>
</comment>
<evidence type="ECO:0000313" key="2">
    <source>
        <dbReference type="Proteomes" id="UP000054653"/>
    </source>
</evidence>
<name>A0A0V1CSK1_TRIBR</name>